<evidence type="ECO:0000256" key="8">
    <source>
        <dbReference type="ARBA" id="ARBA00023012"/>
    </source>
</evidence>
<keyword evidence="8" id="KW-0902">Two-component regulatory system</keyword>
<dbReference type="PANTHER" id="PTHR24421">
    <property type="entry name" value="NITRATE/NITRITE SENSOR PROTEIN NARX-RELATED"/>
    <property type="match status" value="1"/>
</dbReference>
<dbReference type="Pfam" id="PF07730">
    <property type="entry name" value="HisKA_3"/>
    <property type="match status" value="1"/>
</dbReference>
<keyword evidence="7" id="KW-0067">ATP-binding</keyword>
<dbReference type="EC" id="2.7.13.3" evidence="2"/>
<evidence type="ECO:0000313" key="10">
    <source>
        <dbReference type="EMBL" id="MDX3041772.1"/>
    </source>
</evidence>
<evidence type="ECO:0000256" key="6">
    <source>
        <dbReference type="ARBA" id="ARBA00022777"/>
    </source>
</evidence>
<keyword evidence="3" id="KW-0597">Phosphoprotein</keyword>
<keyword evidence="11" id="KW-1185">Reference proteome</keyword>
<feature type="domain" description="Signal transduction histidine kinase subgroup 3 dimerisation and phosphoacceptor" evidence="9">
    <location>
        <begin position="39"/>
        <end position="105"/>
    </location>
</feature>
<proteinExistence type="predicted"/>
<comment type="catalytic activity">
    <reaction evidence="1">
        <text>ATP + protein L-histidine = ADP + protein N-phospho-L-histidine.</text>
        <dbReference type="EC" id="2.7.13.3"/>
    </reaction>
</comment>
<evidence type="ECO:0000256" key="3">
    <source>
        <dbReference type="ARBA" id="ARBA00022553"/>
    </source>
</evidence>
<dbReference type="PANTHER" id="PTHR24421:SF10">
    <property type="entry name" value="NITRATE_NITRITE SENSOR PROTEIN NARQ"/>
    <property type="match status" value="1"/>
</dbReference>
<dbReference type="InterPro" id="IPR050482">
    <property type="entry name" value="Sensor_HK_TwoCompSys"/>
</dbReference>
<dbReference type="Proteomes" id="UP001282474">
    <property type="component" value="Unassembled WGS sequence"/>
</dbReference>
<dbReference type="EMBL" id="JARAWJ010000030">
    <property type="protein sequence ID" value="MDX3041772.1"/>
    <property type="molecule type" value="Genomic_DNA"/>
</dbReference>
<organism evidence="10 11">
    <name type="scientific">Streptomyces caniscabiei</name>
    <dbReference type="NCBI Taxonomy" id="2746961"/>
    <lineage>
        <taxon>Bacteria</taxon>
        <taxon>Bacillati</taxon>
        <taxon>Actinomycetota</taxon>
        <taxon>Actinomycetes</taxon>
        <taxon>Kitasatosporales</taxon>
        <taxon>Streptomycetaceae</taxon>
        <taxon>Streptomyces</taxon>
    </lineage>
</organism>
<evidence type="ECO:0000256" key="4">
    <source>
        <dbReference type="ARBA" id="ARBA00022679"/>
    </source>
</evidence>
<gene>
    <name evidence="10" type="ORF">PV383_31990</name>
</gene>
<accession>A0ABU4MYV1</accession>
<evidence type="ECO:0000256" key="1">
    <source>
        <dbReference type="ARBA" id="ARBA00000085"/>
    </source>
</evidence>
<dbReference type="Gene3D" id="1.20.5.1930">
    <property type="match status" value="1"/>
</dbReference>
<comment type="caution">
    <text evidence="10">The sequence shown here is derived from an EMBL/GenBank/DDBJ whole genome shotgun (WGS) entry which is preliminary data.</text>
</comment>
<evidence type="ECO:0000313" key="11">
    <source>
        <dbReference type="Proteomes" id="UP001282474"/>
    </source>
</evidence>
<keyword evidence="4" id="KW-0808">Transferase</keyword>
<keyword evidence="5" id="KW-0547">Nucleotide-binding</keyword>
<name>A0ABU4MYV1_9ACTN</name>
<dbReference type="RefSeq" id="WP_193381715.1">
    <property type="nucleotide sequence ID" value="NZ_JABXWF010000025.1"/>
</dbReference>
<evidence type="ECO:0000256" key="2">
    <source>
        <dbReference type="ARBA" id="ARBA00012438"/>
    </source>
</evidence>
<sequence>MLLGAARRQQWAREWAAAEPVVERQRRLLEHERVELLAEHNRLAREVHDVLAHTLSALSVQLTAVNGLVENGAGAGAVRAAVGRSRRLVVEGVEETRRTVRALRDEPVVLDDQLAAR</sequence>
<dbReference type="GO" id="GO:0016301">
    <property type="term" value="F:kinase activity"/>
    <property type="evidence" value="ECO:0007669"/>
    <property type="project" value="UniProtKB-KW"/>
</dbReference>
<evidence type="ECO:0000256" key="7">
    <source>
        <dbReference type="ARBA" id="ARBA00022840"/>
    </source>
</evidence>
<dbReference type="InterPro" id="IPR011712">
    <property type="entry name" value="Sig_transdc_His_kin_sub3_dim/P"/>
</dbReference>
<keyword evidence="6 10" id="KW-0418">Kinase</keyword>
<evidence type="ECO:0000256" key="5">
    <source>
        <dbReference type="ARBA" id="ARBA00022741"/>
    </source>
</evidence>
<protein>
    <recommendedName>
        <fullName evidence="2">histidine kinase</fullName>
        <ecNumber evidence="2">2.7.13.3</ecNumber>
    </recommendedName>
</protein>
<evidence type="ECO:0000259" key="9">
    <source>
        <dbReference type="Pfam" id="PF07730"/>
    </source>
</evidence>
<reference evidence="10 11" key="1">
    <citation type="journal article" date="2023" name="Microb. Genom.">
        <title>Mesoterricola silvestris gen. nov., sp. nov., Mesoterricola sediminis sp. nov., Geothrix oryzae sp. nov., Geothrix edaphica sp. nov., Geothrix rubra sp. nov., and Geothrix limicola sp. nov., six novel members of Acidobacteriota isolated from soils.</title>
        <authorList>
            <person name="Weisberg A.J."/>
            <person name="Pearce E."/>
            <person name="Kramer C.G."/>
            <person name="Chang J.H."/>
            <person name="Clarke C.R."/>
        </authorList>
    </citation>
    <scope>NUCLEOTIDE SEQUENCE [LARGE SCALE GENOMIC DNA]</scope>
    <source>
        <strain evidence="10 11">NE20-4-1</strain>
    </source>
</reference>